<dbReference type="PANTHER" id="PTHR43255:SF1">
    <property type="entry name" value="IRON-SULFUR-BINDING OXIDOREDUCTASE FADF-RELATED"/>
    <property type="match status" value="1"/>
</dbReference>
<dbReference type="PROSITE" id="PS00198">
    <property type="entry name" value="4FE4S_FER_1"/>
    <property type="match status" value="1"/>
</dbReference>
<dbReference type="STRING" id="1197717.BED41_11730"/>
<dbReference type="InterPro" id="IPR036188">
    <property type="entry name" value="FAD/NAD-bd_sf"/>
</dbReference>
<dbReference type="InterPro" id="IPR017900">
    <property type="entry name" value="4Fe4S_Fe_S_CS"/>
</dbReference>
<dbReference type="InterPro" id="IPR028261">
    <property type="entry name" value="DPD_II"/>
</dbReference>
<name>A0A1B2I6X2_9BACT</name>
<dbReference type="Gene3D" id="1.10.1060.10">
    <property type="entry name" value="Alpha-helical ferredoxin"/>
    <property type="match status" value="2"/>
</dbReference>
<evidence type="ECO:0000256" key="3">
    <source>
        <dbReference type="ARBA" id="ARBA00023002"/>
    </source>
</evidence>
<keyword evidence="3" id="KW-0560">Oxidoreductase</keyword>
<evidence type="ECO:0000256" key="2">
    <source>
        <dbReference type="ARBA" id="ARBA00022723"/>
    </source>
</evidence>
<dbReference type="OrthoDB" id="5241828at2"/>
<dbReference type="Pfam" id="PF13450">
    <property type="entry name" value="NAD_binding_8"/>
    <property type="match status" value="1"/>
</dbReference>
<keyword evidence="2" id="KW-0479">Metal-binding</keyword>
<keyword evidence="1" id="KW-0004">4Fe-4S</keyword>
<reference evidence="7" key="1">
    <citation type="submission" date="2016-08" db="EMBL/GenBank/DDBJ databases">
        <title>Complete genome of Cloacibacillus porcorum.</title>
        <authorList>
            <person name="Looft T."/>
            <person name="Bayles D.O."/>
            <person name="Alt D.P."/>
        </authorList>
    </citation>
    <scope>NUCLEOTIDE SEQUENCE [LARGE SCALE GENOMIC DNA]</scope>
    <source>
        <strain evidence="7">CL-84</strain>
    </source>
</reference>
<feature type="domain" description="4Fe-4S ferredoxin-type" evidence="6">
    <location>
        <begin position="338"/>
        <end position="367"/>
    </location>
</feature>
<dbReference type="SUPFAM" id="SSF51905">
    <property type="entry name" value="FAD/NAD(P)-binding domain"/>
    <property type="match status" value="1"/>
</dbReference>
<dbReference type="RefSeq" id="WP_066746464.1">
    <property type="nucleotide sequence ID" value="NZ_CP016757.1"/>
</dbReference>
<dbReference type="Proteomes" id="UP000093044">
    <property type="component" value="Chromosome"/>
</dbReference>
<dbReference type="KEGG" id="cpor:BED41_11730"/>
<evidence type="ECO:0000259" key="6">
    <source>
        <dbReference type="PROSITE" id="PS51379"/>
    </source>
</evidence>
<protein>
    <recommendedName>
        <fullName evidence="6">4Fe-4S ferredoxin-type domain-containing protein</fullName>
    </recommendedName>
</protein>
<dbReference type="GO" id="GO:0046872">
    <property type="term" value="F:metal ion binding"/>
    <property type="evidence" value="ECO:0007669"/>
    <property type="project" value="UniProtKB-KW"/>
</dbReference>
<proteinExistence type="predicted"/>
<dbReference type="GeneID" id="83058516"/>
<dbReference type="PROSITE" id="PS51379">
    <property type="entry name" value="4FE4S_FER_2"/>
    <property type="match status" value="1"/>
</dbReference>
<organism evidence="7 8">
    <name type="scientific">Cloacibacillus porcorum</name>
    <dbReference type="NCBI Taxonomy" id="1197717"/>
    <lineage>
        <taxon>Bacteria</taxon>
        <taxon>Thermotogati</taxon>
        <taxon>Synergistota</taxon>
        <taxon>Synergistia</taxon>
        <taxon>Synergistales</taxon>
        <taxon>Synergistaceae</taxon>
        <taxon>Cloacibacillus</taxon>
    </lineage>
</organism>
<dbReference type="PANTHER" id="PTHR43255">
    <property type="entry name" value="IRON-SULFUR-BINDING OXIDOREDUCTASE FADF-RELATED-RELATED"/>
    <property type="match status" value="1"/>
</dbReference>
<evidence type="ECO:0000313" key="8">
    <source>
        <dbReference type="Proteomes" id="UP000093044"/>
    </source>
</evidence>
<dbReference type="InterPro" id="IPR051460">
    <property type="entry name" value="HdrC_iron-sulfur_subunit"/>
</dbReference>
<keyword evidence="4" id="KW-0408">Iron</keyword>
<dbReference type="InterPro" id="IPR009051">
    <property type="entry name" value="Helical_ferredxn"/>
</dbReference>
<evidence type="ECO:0000256" key="4">
    <source>
        <dbReference type="ARBA" id="ARBA00023004"/>
    </source>
</evidence>
<dbReference type="GO" id="GO:0005886">
    <property type="term" value="C:plasma membrane"/>
    <property type="evidence" value="ECO:0007669"/>
    <property type="project" value="TreeGrafter"/>
</dbReference>
<dbReference type="SUPFAM" id="SSF46548">
    <property type="entry name" value="alpha-helical ferredoxin"/>
    <property type="match status" value="2"/>
</dbReference>
<evidence type="ECO:0000313" key="7">
    <source>
        <dbReference type="EMBL" id="ANZ45687.1"/>
    </source>
</evidence>
<evidence type="ECO:0000256" key="5">
    <source>
        <dbReference type="ARBA" id="ARBA00023014"/>
    </source>
</evidence>
<dbReference type="GO" id="GO:0051539">
    <property type="term" value="F:4 iron, 4 sulfur cluster binding"/>
    <property type="evidence" value="ECO:0007669"/>
    <property type="project" value="UniProtKB-KW"/>
</dbReference>
<sequence length="806" mass="90522">MDEMKSRIRNCCLEKEAAPCISACPFSLDIREFVPRVERGAFNLAYRLYANAVAFPRIVAEICDERCRLDCPRSGIDGAVNLKLIERAVVAGMVRREPNSYNMPAKDRNIAIVGGGISALACALRLSNRKYAVTVFEKGGRIGGHLWDIMPPEIFLKDIEEQFSKEKYSLILNTEVRDLENIRKKYDAVYVATGKGGGSFDLSEEAAAGDVMAAAEGLFVGGSILGVSSAEAIAHGLRAASLIEGYIKTGNMKGPEPRIPTKIKLELKDVTVVVPVSPSVDGSYTEDEARREAARCLKCRCDVCVRSCDMMAYFQKFPKLIEEEVHITVNPGTLDGNGTVATRLISTCNQCGLCGKVCPEQIDVGKFMRESHRAMREKNAMPWAFHEFWLNDMAFSRSERASFFYVPSGEESSRENRPPSASADIKDFYRGQTDGCVCRESRPPSASADIKDFHRGQTDGCVCRYLFFPGCQMGASDPRYVTETYRLLRKHLPDTAIFVTCCGAPALWSGDDNIYDGICREIEEKWRQLGMPDIIFGCPTCREMIREALPQIKGTMVSDVLYELGVKTAAGGGEISLFDPCSARNYPETRQRVRMMLTEAGYLLKPLEYEGERAKCCSWGGQISIANPPYARWLIDKRISEKPVPYVVYCTNCRDIFAEAGKPVLHILDLILGLGGWDKRPPTYSKRRRNRELVKESLMKELLNEEMPPEKDITLLISQELEAKLHREKILEDDLAAVISFCEQTGRKLSNPKNGHFTGYHEIGHMTCWVEYHPEGDGYRVYNAYSHRMKIELEEVWHGRKQKLDL</sequence>
<dbReference type="InterPro" id="IPR017896">
    <property type="entry name" value="4Fe4S_Fe-S-bd"/>
</dbReference>
<dbReference type="NCBIfam" id="NF045663">
    <property type="entry name" value="diclust_near_Sec"/>
    <property type="match status" value="1"/>
</dbReference>
<dbReference type="AlphaFoldDB" id="A0A1B2I6X2"/>
<dbReference type="Pfam" id="PF13534">
    <property type="entry name" value="Fer4_17"/>
    <property type="match status" value="1"/>
</dbReference>
<keyword evidence="5" id="KW-0411">Iron-sulfur</keyword>
<evidence type="ECO:0000256" key="1">
    <source>
        <dbReference type="ARBA" id="ARBA00022485"/>
    </source>
</evidence>
<dbReference type="GO" id="GO:0016491">
    <property type="term" value="F:oxidoreductase activity"/>
    <property type="evidence" value="ECO:0007669"/>
    <property type="project" value="UniProtKB-KW"/>
</dbReference>
<dbReference type="Gene3D" id="3.50.50.60">
    <property type="entry name" value="FAD/NAD(P)-binding domain"/>
    <property type="match status" value="1"/>
</dbReference>
<gene>
    <name evidence="7" type="ORF">BED41_11730</name>
</gene>
<keyword evidence="8" id="KW-1185">Reference proteome</keyword>
<dbReference type="Pfam" id="PF14691">
    <property type="entry name" value="Fer4_20"/>
    <property type="match status" value="1"/>
</dbReference>
<dbReference type="Pfam" id="PF02754">
    <property type="entry name" value="CCG"/>
    <property type="match status" value="2"/>
</dbReference>
<dbReference type="InterPro" id="IPR004017">
    <property type="entry name" value="Cys_rich_dom"/>
</dbReference>
<dbReference type="EMBL" id="CP016757">
    <property type="protein sequence ID" value="ANZ45687.1"/>
    <property type="molecule type" value="Genomic_DNA"/>
</dbReference>
<accession>A0A1B2I6X2</accession>